<gene>
    <name evidence="2" type="ORF">B7R22_16265</name>
</gene>
<feature type="region of interest" description="Disordered" evidence="1">
    <location>
        <begin position="97"/>
        <end position="139"/>
    </location>
</feature>
<proteinExistence type="predicted"/>
<evidence type="ECO:0000313" key="3">
    <source>
        <dbReference type="Proteomes" id="UP000256541"/>
    </source>
</evidence>
<dbReference type="AlphaFoldDB" id="A0A3E0VQU0"/>
<dbReference type="EMBL" id="NBXB01000042">
    <property type="protein sequence ID" value="RFA12352.1"/>
    <property type="molecule type" value="Genomic_DNA"/>
</dbReference>
<evidence type="ECO:0000256" key="1">
    <source>
        <dbReference type="SAM" id="MobiDB-lite"/>
    </source>
</evidence>
<evidence type="ECO:0000313" key="2">
    <source>
        <dbReference type="EMBL" id="RFA12352.1"/>
    </source>
</evidence>
<organism evidence="2 3">
    <name type="scientific">Subtercola boreus</name>
    <dbReference type="NCBI Taxonomy" id="120213"/>
    <lineage>
        <taxon>Bacteria</taxon>
        <taxon>Bacillati</taxon>
        <taxon>Actinomycetota</taxon>
        <taxon>Actinomycetes</taxon>
        <taxon>Micrococcales</taxon>
        <taxon>Microbacteriaceae</taxon>
        <taxon>Subtercola</taxon>
    </lineage>
</organism>
<dbReference type="Proteomes" id="UP000256541">
    <property type="component" value="Unassembled WGS sequence"/>
</dbReference>
<name>A0A3E0VQU0_9MICO</name>
<feature type="compositionally biased region" description="Basic and acidic residues" evidence="1">
    <location>
        <begin position="97"/>
        <end position="112"/>
    </location>
</feature>
<reference evidence="2 3" key="1">
    <citation type="submission" date="2017-04" db="EMBL/GenBank/DDBJ databases">
        <title>Comparative genome analysis of Subtercola boreus.</title>
        <authorList>
            <person name="Cho Y.-J."/>
            <person name="Cho A."/>
            <person name="Kim O.-S."/>
            <person name="Lee J.-I."/>
        </authorList>
    </citation>
    <scope>NUCLEOTIDE SEQUENCE [LARGE SCALE GENOMIC DNA]</scope>
    <source>
        <strain evidence="2 3">P27479</strain>
    </source>
</reference>
<accession>A0A3E0VQU0</accession>
<sequence>MADGLPLCLNWAGRRASSDPRNGGYRASGIDAAISALWSTRMASRSPDTMTAGAVTAARRIEKGEGIQNHLVVAVGPRPAGRTPVAGALVHVHLEVGGERQRERTQRFERGEAPCSRSSGSPEPIVSPYRDEEPTSGSE</sequence>
<protein>
    <submittedName>
        <fullName evidence="2">Uncharacterized protein</fullName>
    </submittedName>
</protein>
<comment type="caution">
    <text evidence="2">The sequence shown here is derived from an EMBL/GenBank/DDBJ whole genome shotgun (WGS) entry which is preliminary data.</text>
</comment>